<dbReference type="InterPro" id="IPR001752">
    <property type="entry name" value="Kinesin_motor_dom"/>
</dbReference>
<dbReference type="CDD" id="cd22249">
    <property type="entry name" value="UDM1_RNF168_RNF169-like"/>
    <property type="match status" value="1"/>
</dbReference>
<evidence type="ECO:0000256" key="6">
    <source>
        <dbReference type="ARBA" id="ARBA00022840"/>
    </source>
</evidence>
<dbReference type="CDD" id="cd01366">
    <property type="entry name" value="KISc_C_terminal"/>
    <property type="match status" value="1"/>
</dbReference>
<evidence type="ECO:0000256" key="3">
    <source>
        <dbReference type="ARBA" id="ARBA00022490"/>
    </source>
</evidence>
<evidence type="ECO:0000256" key="2">
    <source>
        <dbReference type="ARBA" id="ARBA00010899"/>
    </source>
</evidence>
<evidence type="ECO:0000313" key="16">
    <source>
        <dbReference type="Proteomes" id="UP001217417"/>
    </source>
</evidence>
<evidence type="ECO:0000259" key="14">
    <source>
        <dbReference type="PROSITE" id="PS50067"/>
    </source>
</evidence>
<comment type="subcellular location">
    <subcellularLocation>
        <location evidence="1">Cytoplasm</location>
        <location evidence="1">Cytoskeleton</location>
    </subcellularLocation>
</comment>
<dbReference type="InterPro" id="IPR027417">
    <property type="entry name" value="P-loop_NTPase"/>
</dbReference>
<dbReference type="GO" id="GO:0090307">
    <property type="term" value="P:mitotic spindle assembly"/>
    <property type="evidence" value="ECO:0007669"/>
    <property type="project" value="UniProtKB-ARBA"/>
</dbReference>
<keyword evidence="8 10" id="KW-0505">Motor protein</keyword>
<evidence type="ECO:0000256" key="12">
    <source>
        <dbReference type="SAM" id="Coils"/>
    </source>
</evidence>
<keyword evidence="3" id="KW-0963">Cytoplasm</keyword>
<gene>
    <name evidence="15" type="ORF">POJ06DRAFT_102448</name>
</gene>
<dbReference type="GO" id="GO:0008017">
    <property type="term" value="F:microtubule binding"/>
    <property type="evidence" value="ECO:0007669"/>
    <property type="project" value="InterPro"/>
</dbReference>
<keyword evidence="7 12" id="KW-0175">Coiled coil</keyword>
<dbReference type="GO" id="GO:0016787">
    <property type="term" value="F:hydrolase activity"/>
    <property type="evidence" value="ECO:0007669"/>
    <property type="project" value="UniProtKB-KW"/>
</dbReference>
<evidence type="ECO:0000256" key="13">
    <source>
        <dbReference type="SAM" id="MobiDB-lite"/>
    </source>
</evidence>
<dbReference type="GO" id="GO:0005874">
    <property type="term" value="C:microtubule"/>
    <property type="evidence" value="ECO:0007669"/>
    <property type="project" value="UniProtKB-KW"/>
</dbReference>
<dbReference type="InterPro" id="IPR036961">
    <property type="entry name" value="Kinesin_motor_dom_sf"/>
</dbReference>
<dbReference type="FunFam" id="3.40.850.10:FF:000065">
    <property type="entry name" value="Kinesin-like protein"/>
    <property type="match status" value="1"/>
</dbReference>
<proteinExistence type="inferred from homology"/>
<evidence type="ECO:0000256" key="11">
    <source>
        <dbReference type="RuleBase" id="RU000394"/>
    </source>
</evidence>
<dbReference type="GeneID" id="80879098"/>
<feature type="domain" description="Kinesin motor" evidence="14">
    <location>
        <begin position="592"/>
        <end position="930"/>
    </location>
</feature>
<dbReference type="PRINTS" id="PR00380">
    <property type="entry name" value="KINESINHEAVY"/>
</dbReference>
<feature type="coiled-coil region" evidence="12">
    <location>
        <begin position="336"/>
        <end position="388"/>
    </location>
</feature>
<organism evidence="15 16">
    <name type="scientific">Lipomyces tetrasporus</name>
    <dbReference type="NCBI Taxonomy" id="54092"/>
    <lineage>
        <taxon>Eukaryota</taxon>
        <taxon>Fungi</taxon>
        <taxon>Dikarya</taxon>
        <taxon>Ascomycota</taxon>
        <taxon>Saccharomycotina</taxon>
        <taxon>Lipomycetes</taxon>
        <taxon>Lipomycetales</taxon>
        <taxon>Lipomycetaceae</taxon>
        <taxon>Lipomyces</taxon>
    </lineage>
</organism>
<accession>A0AAD7VSU2</accession>
<evidence type="ECO:0000256" key="1">
    <source>
        <dbReference type="ARBA" id="ARBA00004245"/>
    </source>
</evidence>
<evidence type="ECO:0000256" key="7">
    <source>
        <dbReference type="ARBA" id="ARBA00023054"/>
    </source>
</evidence>
<feature type="coiled-coil region" evidence="12">
    <location>
        <begin position="438"/>
        <end position="501"/>
    </location>
</feature>
<evidence type="ECO:0000256" key="5">
    <source>
        <dbReference type="ARBA" id="ARBA00022741"/>
    </source>
</evidence>
<sequence length="938" mass="105243">MVVKERWYHDYNGHEQPVKVRVLFVYNPSQPYCLPCSARSKEAIKSAFVSCRSDLLQPSPGLLSSSRYYKHIEVPFVLFGFGKFAISVMDSENFPPDGGLSSASLQSNVPVPMTPSVSRIPQPAFKALQTQLSPLSKRHSSSGAGVLGDLRPEITNMAPPKMQASSSVMHRSSTMKSNMSSYNNPTYALNAARIPALDQTIEKRVLTASRTSSTSYRKPATTAPATTTTTAKASVRPKSASSIHRRTGSVGQPAMSRPNSAQDVDICAGGRILPVNTSVSNPPWDVKGRLENMEQRFEELLTLMESQKALSGSKIDELQAKVVAYETDRAGSDLQQRRLQDAASELQQRIRELNSDLQDEKRRSRIEREDLERTLKLKLDEQERLSRNNEEDIIRQHKSEFELAEAGYRRQLEEQDARFVEEMNRFKSQSEEEKCQLIHQIKIAERDLKEEYENQQQSLQVEINRLHIAVEQERESSQNVIAKLEEDLMMAQNNLRDIQTKLEEEYGRGALLRKTIDEQAASSLSMESSSRTLQMRIQALEVELKNRDVKISEMQQFLGQALESEVVIKEKLLKEETLRRILHNQVQELKGNIRVFCRVRPPHQSELSDVADIKYPDDSIEGREIELTGPSNESALGMAMGTVTTKTHVFAFDKVFGPRSNNQEIFGEISQLVQSALDGYNVCIFCYGQTGSGKTYTMASEDGMIPRAVDQIFNTATNLQEKGWTYTVQGQFLEIYNETINDLLVCADEFDKKKLEIRNDTKDGKITVPDLTVMSLDSQETVAKMLKTAAGNRSVAATKANERSSRSHSVFILTLHGVNATTQEIREGTLNLIDLAGSERLSHSQSTGDRLKETVSINKSLSCLRDVITALGSAKDGNHIPYRNSKLTYLLQYSLGGNSKTLMFVNISPLKQHISETVNSLRFATKVNNTHIGTARKR</sequence>
<protein>
    <recommendedName>
        <fullName evidence="11">Kinesin-like protein</fullName>
    </recommendedName>
</protein>
<comment type="similarity">
    <text evidence="2">Belongs to the TRAFAC class myosin-kinesin ATPase superfamily. Kinesin family. KIN-14 subfamily.</text>
</comment>
<keyword evidence="9" id="KW-0206">Cytoskeleton</keyword>
<dbReference type="PROSITE" id="PS00411">
    <property type="entry name" value="KINESIN_MOTOR_1"/>
    <property type="match status" value="1"/>
</dbReference>
<dbReference type="EMBL" id="JARPMG010000005">
    <property type="protein sequence ID" value="KAJ8100361.1"/>
    <property type="molecule type" value="Genomic_DNA"/>
</dbReference>
<evidence type="ECO:0000256" key="10">
    <source>
        <dbReference type="PROSITE-ProRule" id="PRU00283"/>
    </source>
</evidence>
<dbReference type="InterPro" id="IPR019821">
    <property type="entry name" value="Kinesin_motor_CS"/>
</dbReference>
<dbReference type="GO" id="GO:0005524">
    <property type="term" value="F:ATP binding"/>
    <property type="evidence" value="ECO:0007669"/>
    <property type="project" value="UniProtKB-UniRule"/>
</dbReference>
<name>A0AAD7VSU2_9ASCO</name>
<feature type="region of interest" description="Disordered" evidence="13">
    <location>
        <begin position="208"/>
        <end position="261"/>
    </location>
</feature>
<keyword evidence="4 11" id="KW-0493">Microtubule</keyword>
<dbReference type="AlphaFoldDB" id="A0AAD7VSU2"/>
<dbReference type="SMART" id="SM00129">
    <property type="entry name" value="KISc"/>
    <property type="match status" value="1"/>
</dbReference>
<dbReference type="PROSITE" id="PS50067">
    <property type="entry name" value="KINESIN_MOTOR_2"/>
    <property type="match status" value="1"/>
</dbReference>
<evidence type="ECO:0000256" key="8">
    <source>
        <dbReference type="ARBA" id="ARBA00023175"/>
    </source>
</evidence>
<dbReference type="PANTHER" id="PTHR47972">
    <property type="entry name" value="KINESIN-LIKE PROTEIN KLP-3"/>
    <property type="match status" value="1"/>
</dbReference>
<dbReference type="Pfam" id="PF00225">
    <property type="entry name" value="Kinesin"/>
    <property type="match status" value="1"/>
</dbReference>
<evidence type="ECO:0000256" key="9">
    <source>
        <dbReference type="ARBA" id="ARBA00023212"/>
    </source>
</evidence>
<evidence type="ECO:0000256" key="4">
    <source>
        <dbReference type="ARBA" id="ARBA00022701"/>
    </source>
</evidence>
<feature type="region of interest" description="Disordered" evidence="13">
    <location>
        <begin position="133"/>
        <end position="166"/>
    </location>
</feature>
<dbReference type="Proteomes" id="UP001217417">
    <property type="component" value="Unassembled WGS sequence"/>
</dbReference>
<dbReference type="SUPFAM" id="SSF52540">
    <property type="entry name" value="P-loop containing nucleoside triphosphate hydrolases"/>
    <property type="match status" value="1"/>
</dbReference>
<comment type="caution">
    <text evidence="15">The sequence shown here is derived from an EMBL/GenBank/DDBJ whole genome shotgun (WGS) entry which is preliminary data.</text>
</comment>
<keyword evidence="16" id="KW-1185">Reference proteome</keyword>
<keyword evidence="15" id="KW-0378">Hydrolase</keyword>
<dbReference type="GO" id="GO:0008569">
    <property type="term" value="F:minus-end-directed microtubule motor activity"/>
    <property type="evidence" value="ECO:0007669"/>
    <property type="project" value="UniProtKB-ARBA"/>
</dbReference>
<evidence type="ECO:0000313" key="15">
    <source>
        <dbReference type="EMBL" id="KAJ8100361.1"/>
    </source>
</evidence>
<feature type="compositionally biased region" description="Low complexity" evidence="13">
    <location>
        <begin position="218"/>
        <end position="233"/>
    </location>
</feature>
<dbReference type="PANTHER" id="PTHR47972:SF45">
    <property type="entry name" value="PROTEIN CLARET SEGREGATIONAL"/>
    <property type="match status" value="1"/>
</dbReference>
<dbReference type="Gene3D" id="3.40.850.10">
    <property type="entry name" value="Kinesin motor domain"/>
    <property type="match status" value="1"/>
</dbReference>
<keyword evidence="6 10" id="KW-0067">ATP-binding</keyword>
<keyword evidence="5 10" id="KW-0547">Nucleotide-binding</keyword>
<reference evidence="15" key="1">
    <citation type="submission" date="2023-03" db="EMBL/GenBank/DDBJ databases">
        <title>Near-Complete genome sequence of Lipomyces tetrasporous NRRL Y-64009, an oleaginous yeast capable of growing on lignocellulosic hydrolysates.</title>
        <authorList>
            <consortium name="Lawrence Berkeley National Laboratory"/>
            <person name="Jagtap S.S."/>
            <person name="Liu J.-J."/>
            <person name="Walukiewicz H.E."/>
            <person name="Pangilinan J."/>
            <person name="Lipzen A."/>
            <person name="Ahrendt S."/>
            <person name="Koriabine M."/>
            <person name="Cobaugh K."/>
            <person name="Salamov A."/>
            <person name="Yoshinaga Y."/>
            <person name="Ng V."/>
            <person name="Daum C."/>
            <person name="Grigoriev I.V."/>
            <person name="Slininger P.J."/>
            <person name="Dien B.S."/>
            <person name="Jin Y.-S."/>
            <person name="Rao C.V."/>
        </authorList>
    </citation>
    <scope>NUCLEOTIDE SEQUENCE</scope>
    <source>
        <strain evidence="15">NRRL Y-64009</strain>
    </source>
</reference>
<dbReference type="GO" id="GO:0007018">
    <property type="term" value="P:microtubule-based movement"/>
    <property type="evidence" value="ECO:0007669"/>
    <property type="project" value="InterPro"/>
</dbReference>
<feature type="binding site" evidence="10">
    <location>
        <begin position="688"/>
        <end position="695"/>
    </location>
    <ligand>
        <name>ATP</name>
        <dbReference type="ChEBI" id="CHEBI:30616"/>
    </ligand>
</feature>
<dbReference type="InterPro" id="IPR027640">
    <property type="entry name" value="Kinesin-like_fam"/>
</dbReference>
<dbReference type="RefSeq" id="XP_056043811.1">
    <property type="nucleotide sequence ID" value="XM_056183932.1"/>
</dbReference>